<name>A0A226HIA0_9FLAO</name>
<reference evidence="6 7" key="1">
    <citation type="submission" date="2016-11" db="EMBL/GenBank/DDBJ databases">
        <title>Whole genomes of Flavobacteriaceae.</title>
        <authorList>
            <person name="Stine C."/>
            <person name="Li C."/>
            <person name="Tadesse D."/>
        </authorList>
    </citation>
    <scope>NUCLEOTIDE SEQUENCE [LARGE SCALE GENOMIC DNA]</scope>
    <source>
        <strain evidence="6 7">DSM 18292</strain>
    </source>
</reference>
<sequence length="347" mass="37980">MNKSKFTPFTLLGSLLVFLVVCSCNSKVDLKEVAAIPVSIQHIKLDDSAYQQEYIGTVESDKTVEVSFILPGTIEQVLVNEGQRVIKGQLLAKLNTTSVKNAHDVSVATLKQAEDAYKRLSSMYEQRSLPEIQFIDVKTKLEQARAGEEITRKNLEQCAIYAPLTGVIGKKYFEAGANVMPGSPVFTVMDIANVKIKAAIPEREISNLYEGSKAKVIVSALDNTPFQGILTEKGVSANPVSHTYDIKIRVKNPSGKIVPGMVCRTYLGSGDSKSTIIVPLRSVQVDYSGKRFVWLKDKNDKAVYREVKLGNLSQNGVQVNSGLVEGDLLITAGYQNISEGTIVKANY</sequence>
<dbReference type="InterPro" id="IPR058627">
    <property type="entry name" value="MdtA-like_C"/>
</dbReference>
<dbReference type="Gene3D" id="1.10.287.470">
    <property type="entry name" value="Helix hairpin bin"/>
    <property type="match status" value="1"/>
</dbReference>
<feature type="signal peptide" evidence="2">
    <location>
        <begin position="1"/>
        <end position="26"/>
    </location>
</feature>
<evidence type="ECO:0000313" key="7">
    <source>
        <dbReference type="Proteomes" id="UP000198345"/>
    </source>
</evidence>
<dbReference type="InterPro" id="IPR058647">
    <property type="entry name" value="BSH_CzcB-like"/>
</dbReference>
<keyword evidence="7" id="KW-1185">Reference proteome</keyword>
<dbReference type="Pfam" id="PF25954">
    <property type="entry name" value="Beta-barrel_RND_2"/>
    <property type="match status" value="1"/>
</dbReference>
<evidence type="ECO:0000259" key="5">
    <source>
        <dbReference type="Pfam" id="PF25973"/>
    </source>
</evidence>
<protein>
    <submittedName>
        <fullName evidence="6">Efflux transporter periplasmic adaptor subunit</fullName>
    </submittedName>
</protein>
<feature type="domain" description="CzcB-like barrel-sandwich hybrid" evidence="5">
    <location>
        <begin position="63"/>
        <end position="190"/>
    </location>
</feature>
<dbReference type="Pfam" id="PF25973">
    <property type="entry name" value="BSH_CzcB"/>
    <property type="match status" value="1"/>
</dbReference>
<dbReference type="NCBIfam" id="TIGR01730">
    <property type="entry name" value="RND_mfp"/>
    <property type="match status" value="1"/>
</dbReference>
<gene>
    <name evidence="6" type="ORF">B0A66_06875</name>
</gene>
<dbReference type="Gene3D" id="2.40.50.100">
    <property type="match status" value="1"/>
</dbReference>
<comment type="caution">
    <text evidence="6">The sequence shown here is derived from an EMBL/GenBank/DDBJ whole genome shotgun (WGS) entry which is preliminary data.</text>
</comment>
<dbReference type="PANTHER" id="PTHR30469">
    <property type="entry name" value="MULTIDRUG RESISTANCE PROTEIN MDTA"/>
    <property type="match status" value="1"/>
</dbReference>
<dbReference type="Gene3D" id="2.40.30.170">
    <property type="match status" value="1"/>
</dbReference>
<evidence type="ECO:0000256" key="1">
    <source>
        <dbReference type="ARBA" id="ARBA00009477"/>
    </source>
</evidence>
<evidence type="ECO:0000256" key="2">
    <source>
        <dbReference type="SAM" id="SignalP"/>
    </source>
</evidence>
<dbReference type="Proteomes" id="UP000198345">
    <property type="component" value="Unassembled WGS sequence"/>
</dbReference>
<dbReference type="EMBL" id="MUGW01000014">
    <property type="protein sequence ID" value="OXA93396.1"/>
    <property type="molecule type" value="Genomic_DNA"/>
</dbReference>
<dbReference type="OrthoDB" id="9806939at2"/>
<feature type="domain" description="Multidrug resistance protein MdtA-like C-terminal permuted SH3" evidence="4">
    <location>
        <begin position="276"/>
        <end position="335"/>
    </location>
</feature>
<evidence type="ECO:0000259" key="4">
    <source>
        <dbReference type="Pfam" id="PF25967"/>
    </source>
</evidence>
<accession>A0A226HIA0</accession>
<dbReference type="Gene3D" id="2.40.420.20">
    <property type="match status" value="1"/>
</dbReference>
<dbReference type="GO" id="GO:1990281">
    <property type="term" value="C:efflux pump complex"/>
    <property type="evidence" value="ECO:0007669"/>
    <property type="project" value="TreeGrafter"/>
</dbReference>
<dbReference type="PROSITE" id="PS51257">
    <property type="entry name" value="PROKAR_LIPOPROTEIN"/>
    <property type="match status" value="1"/>
</dbReference>
<dbReference type="GO" id="GO:0015562">
    <property type="term" value="F:efflux transmembrane transporter activity"/>
    <property type="evidence" value="ECO:0007669"/>
    <property type="project" value="TreeGrafter"/>
</dbReference>
<keyword evidence="2" id="KW-0732">Signal</keyword>
<dbReference type="InterPro" id="IPR058792">
    <property type="entry name" value="Beta-barrel_RND_2"/>
</dbReference>
<dbReference type="AlphaFoldDB" id="A0A226HIA0"/>
<dbReference type="RefSeq" id="WP_089049114.1">
    <property type="nucleotide sequence ID" value="NZ_FXTV01000020.1"/>
</dbReference>
<proteinExistence type="inferred from homology"/>
<organism evidence="6 7">
    <name type="scientific">Flavobacterium hercynium</name>
    <dbReference type="NCBI Taxonomy" id="387094"/>
    <lineage>
        <taxon>Bacteria</taxon>
        <taxon>Pseudomonadati</taxon>
        <taxon>Bacteroidota</taxon>
        <taxon>Flavobacteriia</taxon>
        <taxon>Flavobacteriales</taxon>
        <taxon>Flavobacteriaceae</taxon>
        <taxon>Flavobacterium</taxon>
    </lineage>
</organism>
<dbReference type="InterPro" id="IPR006143">
    <property type="entry name" value="RND_pump_MFP"/>
</dbReference>
<feature type="domain" description="CusB-like beta-barrel" evidence="3">
    <location>
        <begin position="196"/>
        <end position="267"/>
    </location>
</feature>
<comment type="similarity">
    <text evidence="1">Belongs to the membrane fusion protein (MFP) (TC 8.A.1) family.</text>
</comment>
<dbReference type="Pfam" id="PF25967">
    <property type="entry name" value="RND-MFP_C"/>
    <property type="match status" value="1"/>
</dbReference>
<dbReference type="SUPFAM" id="SSF111369">
    <property type="entry name" value="HlyD-like secretion proteins"/>
    <property type="match status" value="1"/>
</dbReference>
<evidence type="ECO:0000313" key="6">
    <source>
        <dbReference type="EMBL" id="OXA93396.1"/>
    </source>
</evidence>
<evidence type="ECO:0000259" key="3">
    <source>
        <dbReference type="Pfam" id="PF25954"/>
    </source>
</evidence>
<feature type="chain" id="PRO_5012985634" evidence="2">
    <location>
        <begin position="27"/>
        <end position="347"/>
    </location>
</feature>